<dbReference type="AlphaFoldDB" id="A0A1M5E3M1"/>
<feature type="transmembrane region" description="Helical" evidence="2">
    <location>
        <begin position="29"/>
        <end position="47"/>
    </location>
</feature>
<dbReference type="STRING" id="1070870.SAMN05444351_0638"/>
<dbReference type="Proteomes" id="UP000184471">
    <property type="component" value="Unassembled WGS sequence"/>
</dbReference>
<accession>A0A1M5E3M1</accession>
<feature type="transmembrane region" description="Helical" evidence="2">
    <location>
        <begin position="205"/>
        <end position="238"/>
    </location>
</feature>
<evidence type="ECO:0008006" key="5">
    <source>
        <dbReference type="Google" id="ProtNLM"/>
    </source>
</evidence>
<keyword evidence="4" id="KW-1185">Reference proteome</keyword>
<feature type="transmembrane region" description="Helical" evidence="2">
    <location>
        <begin position="244"/>
        <end position="272"/>
    </location>
</feature>
<name>A0A1M5E3M1_9ACTN</name>
<feature type="transmembrane region" description="Helical" evidence="2">
    <location>
        <begin position="86"/>
        <end position="106"/>
    </location>
</feature>
<feature type="transmembrane region" description="Helical" evidence="2">
    <location>
        <begin position="181"/>
        <end position="198"/>
    </location>
</feature>
<evidence type="ECO:0000313" key="3">
    <source>
        <dbReference type="EMBL" id="SHF73744.1"/>
    </source>
</evidence>
<feature type="transmembrane region" description="Helical" evidence="2">
    <location>
        <begin position="59"/>
        <end position="79"/>
    </location>
</feature>
<protein>
    <recommendedName>
        <fullName evidence="5">O-antigen ligase</fullName>
    </recommendedName>
</protein>
<sequence>MTAAALPVAGAGTAAAPARGPRTPLLRRPAGRLLVALLLVAATVGWRRGTYFSGSLDPVVLAKAAISALALVLALLAAAAGPRSRVGTGTLWVLAALLGGSVFGALTAGTPLAGGMVAGRVVVVALAVFLLMRSSDARSVLLSLAGACGLVAAAAAVTGLPSAAATGRLAGGVPPLAPNELALLAGVVVLVGTWRLFCDGGRWPVGLAVVAALGVVWATGSRTGLAMLLLGLAVVLAAVRRPPVWAVVGGLLAAAAGTCVALGTGLLGAFASRDGDGVGTLESRMVAWGAARTWADSLWQSVFGGGLSVKVIRVRGQWWTEQPLDSSWVSVFVQAGLLGLVVAAGWLVWTAAGARRTTGPLRPLLLGLLLFLAGRSLLESGLFDATPAFLLLAAVSLAAERGTRPREESA</sequence>
<keyword evidence="2" id="KW-0812">Transmembrane</keyword>
<feature type="transmembrane region" description="Helical" evidence="2">
    <location>
        <begin position="112"/>
        <end position="132"/>
    </location>
</feature>
<dbReference type="OrthoDB" id="5186562at2"/>
<dbReference type="EMBL" id="FQVX01000001">
    <property type="protein sequence ID" value="SHF73744.1"/>
    <property type="molecule type" value="Genomic_DNA"/>
</dbReference>
<evidence type="ECO:0000313" key="4">
    <source>
        <dbReference type="Proteomes" id="UP000184471"/>
    </source>
</evidence>
<feature type="transmembrane region" description="Helical" evidence="2">
    <location>
        <begin position="332"/>
        <end position="352"/>
    </location>
</feature>
<reference evidence="3 4" key="1">
    <citation type="submission" date="2016-11" db="EMBL/GenBank/DDBJ databases">
        <authorList>
            <person name="Jaros S."/>
            <person name="Januszkiewicz K."/>
            <person name="Wedrychowicz H."/>
        </authorList>
    </citation>
    <scope>NUCLEOTIDE SEQUENCE [LARGE SCALE GENOMIC DNA]</scope>
    <source>
        <strain evidence="3 4">DSM 45408</strain>
    </source>
</reference>
<dbReference type="RefSeq" id="WP_073418587.1">
    <property type="nucleotide sequence ID" value="NZ_FQVX01000001.1"/>
</dbReference>
<feature type="region of interest" description="Disordered" evidence="1">
    <location>
        <begin position="1"/>
        <end position="23"/>
    </location>
</feature>
<organism evidence="3 4">
    <name type="scientific">Geodermatophilus nigrescens</name>
    <dbReference type="NCBI Taxonomy" id="1070870"/>
    <lineage>
        <taxon>Bacteria</taxon>
        <taxon>Bacillati</taxon>
        <taxon>Actinomycetota</taxon>
        <taxon>Actinomycetes</taxon>
        <taxon>Geodermatophilales</taxon>
        <taxon>Geodermatophilaceae</taxon>
        <taxon>Geodermatophilus</taxon>
    </lineage>
</organism>
<keyword evidence="2" id="KW-0472">Membrane</keyword>
<evidence type="ECO:0000256" key="2">
    <source>
        <dbReference type="SAM" id="Phobius"/>
    </source>
</evidence>
<feature type="transmembrane region" description="Helical" evidence="2">
    <location>
        <begin position="139"/>
        <end position="161"/>
    </location>
</feature>
<evidence type="ECO:0000256" key="1">
    <source>
        <dbReference type="SAM" id="MobiDB-lite"/>
    </source>
</evidence>
<keyword evidence="2" id="KW-1133">Transmembrane helix</keyword>
<proteinExistence type="predicted"/>
<gene>
    <name evidence="3" type="ORF">SAMN05444351_0638</name>
</gene>